<feature type="transmembrane region" description="Helical" evidence="10">
    <location>
        <begin position="284"/>
        <end position="305"/>
    </location>
</feature>
<keyword evidence="5 10" id="KW-0276">Fatty acid metabolism</keyword>
<comment type="similarity">
    <text evidence="10">Belongs to the ELO family.</text>
</comment>
<dbReference type="OrthoDB" id="10259681at2759"/>
<sequence length="362" mass="41756">MSSSPMFDAASTPLPSASNLVTWGALPDSRILNAPNFNTPYPEYPLLRGNDYIINKFYPFTMKFTTPLLFSLTYFTSVHLLNKVVYNRQVKAYQRKHPEAKTLPEKLPAASYWISRTKIFKILVLVHNILLCTYSVVTFAGMVYTMSFNARHLIPEMFGNYFEQSDLKPSHMFWQSVCNIDNGIWQNHGDSVRGLAFWGYLFYLSKFYEIIDTMIILLKGRQASLLQSYHHAGAILCMWAGVRFSSPPIWIFVVFNSFIHSIMYFYFTLSCLKIRVPFLFKQYLTTLQIIQFVVGGLLAVLHMFVRYRDIIQGTTKGCINSGEEALAIYMNVIYLTPLTLLFGAFYIDSYKKKRVSIAKKND</sequence>
<dbReference type="Proteomes" id="UP000290900">
    <property type="component" value="Unassembled WGS sequence"/>
</dbReference>
<keyword evidence="6 10" id="KW-1133">Transmembrane helix</keyword>
<feature type="transmembrane region" description="Helical" evidence="10">
    <location>
        <begin position="248"/>
        <end position="272"/>
    </location>
</feature>
<gene>
    <name evidence="11" type="ORF">BRENAR_LOCUS4388</name>
</gene>
<dbReference type="GO" id="GO:0030148">
    <property type="term" value="P:sphingolipid biosynthetic process"/>
    <property type="evidence" value="ECO:0007669"/>
    <property type="project" value="TreeGrafter"/>
</dbReference>
<dbReference type="GO" id="GO:0009922">
    <property type="term" value="F:fatty acid elongase activity"/>
    <property type="evidence" value="ECO:0007669"/>
    <property type="project" value="InterPro"/>
</dbReference>
<accession>A0A448YRX2</accession>
<keyword evidence="12" id="KW-1185">Reference proteome</keyword>
<evidence type="ECO:0000256" key="6">
    <source>
        <dbReference type="ARBA" id="ARBA00022989"/>
    </source>
</evidence>
<keyword evidence="3 10" id="KW-0808">Transferase</keyword>
<proteinExistence type="inferred from homology"/>
<evidence type="ECO:0000256" key="9">
    <source>
        <dbReference type="ARBA" id="ARBA00023160"/>
    </source>
</evidence>
<comment type="catalytic activity">
    <reaction evidence="10">
        <text>an acyl-CoA + malonyl-CoA + H(+) = a 3-oxoacyl-CoA + CO2 + CoA</text>
        <dbReference type="Rhea" id="RHEA:50252"/>
        <dbReference type="ChEBI" id="CHEBI:15378"/>
        <dbReference type="ChEBI" id="CHEBI:16526"/>
        <dbReference type="ChEBI" id="CHEBI:57287"/>
        <dbReference type="ChEBI" id="CHEBI:57384"/>
        <dbReference type="ChEBI" id="CHEBI:58342"/>
        <dbReference type="ChEBI" id="CHEBI:90726"/>
    </reaction>
    <physiologicalReaction direction="left-to-right" evidence="10">
        <dbReference type="Rhea" id="RHEA:50253"/>
    </physiologicalReaction>
</comment>
<dbReference type="EC" id="2.3.1.-" evidence="10"/>
<dbReference type="GO" id="GO:0019367">
    <property type="term" value="P:fatty acid elongation, saturated fatty acid"/>
    <property type="evidence" value="ECO:0007669"/>
    <property type="project" value="TreeGrafter"/>
</dbReference>
<dbReference type="STRING" id="13370.A0A448YRX2"/>
<organism evidence="11 12">
    <name type="scientific">Brettanomyces naardenensis</name>
    <name type="common">Yeast</name>
    <dbReference type="NCBI Taxonomy" id="13370"/>
    <lineage>
        <taxon>Eukaryota</taxon>
        <taxon>Fungi</taxon>
        <taxon>Dikarya</taxon>
        <taxon>Ascomycota</taxon>
        <taxon>Saccharomycotina</taxon>
        <taxon>Pichiomycetes</taxon>
        <taxon>Pichiales</taxon>
        <taxon>Pichiaceae</taxon>
        <taxon>Brettanomyces</taxon>
    </lineage>
</organism>
<evidence type="ECO:0000256" key="1">
    <source>
        <dbReference type="ARBA" id="ARBA00004141"/>
    </source>
</evidence>
<feature type="transmembrane region" description="Helical" evidence="10">
    <location>
        <begin position="122"/>
        <end position="144"/>
    </location>
</feature>
<evidence type="ECO:0000256" key="3">
    <source>
        <dbReference type="ARBA" id="ARBA00022679"/>
    </source>
</evidence>
<keyword evidence="9 10" id="KW-0275">Fatty acid biosynthesis</keyword>
<dbReference type="InterPro" id="IPR002076">
    <property type="entry name" value="ELO_fam"/>
</dbReference>
<keyword evidence="8 10" id="KW-0472">Membrane</keyword>
<keyword evidence="2 10" id="KW-0444">Lipid biosynthesis</keyword>
<dbReference type="Pfam" id="PF01151">
    <property type="entry name" value="ELO"/>
    <property type="match status" value="1"/>
</dbReference>
<dbReference type="GO" id="GO:0034626">
    <property type="term" value="P:fatty acid elongation, polyunsaturated fatty acid"/>
    <property type="evidence" value="ECO:0007669"/>
    <property type="project" value="TreeGrafter"/>
</dbReference>
<feature type="transmembrane region" description="Helical" evidence="10">
    <location>
        <begin position="325"/>
        <end position="347"/>
    </location>
</feature>
<evidence type="ECO:0000256" key="4">
    <source>
        <dbReference type="ARBA" id="ARBA00022692"/>
    </source>
</evidence>
<evidence type="ECO:0000313" key="11">
    <source>
        <dbReference type="EMBL" id="VEU23659.1"/>
    </source>
</evidence>
<dbReference type="GO" id="GO:0005789">
    <property type="term" value="C:endoplasmic reticulum membrane"/>
    <property type="evidence" value="ECO:0007669"/>
    <property type="project" value="TreeGrafter"/>
</dbReference>
<reference evidence="11 12" key="1">
    <citation type="submission" date="2018-12" db="EMBL/GenBank/DDBJ databases">
        <authorList>
            <person name="Tiukova I."/>
            <person name="Dainat J."/>
        </authorList>
    </citation>
    <scope>NUCLEOTIDE SEQUENCE [LARGE SCALE GENOMIC DNA]</scope>
</reference>
<dbReference type="GO" id="GO:0034625">
    <property type="term" value="P:fatty acid elongation, monounsaturated fatty acid"/>
    <property type="evidence" value="ECO:0007669"/>
    <property type="project" value="TreeGrafter"/>
</dbReference>
<keyword evidence="7 10" id="KW-0443">Lipid metabolism</keyword>
<dbReference type="PANTHER" id="PTHR11157:SF169">
    <property type="entry name" value="ELONGATION OF FATTY ACIDS PROTEIN"/>
    <property type="match status" value="1"/>
</dbReference>
<evidence type="ECO:0000256" key="5">
    <source>
        <dbReference type="ARBA" id="ARBA00022832"/>
    </source>
</evidence>
<evidence type="ECO:0000256" key="7">
    <source>
        <dbReference type="ARBA" id="ARBA00023098"/>
    </source>
</evidence>
<name>A0A448YRX2_BRENA</name>
<evidence type="ECO:0000256" key="10">
    <source>
        <dbReference type="RuleBase" id="RU361115"/>
    </source>
</evidence>
<dbReference type="EMBL" id="CAACVR010000056">
    <property type="protein sequence ID" value="VEU23659.1"/>
    <property type="molecule type" value="Genomic_DNA"/>
</dbReference>
<dbReference type="InParanoid" id="A0A448YRX2"/>
<evidence type="ECO:0000313" key="12">
    <source>
        <dbReference type="Proteomes" id="UP000290900"/>
    </source>
</evidence>
<feature type="transmembrane region" description="Helical" evidence="10">
    <location>
        <begin position="68"/>
        <end position="86"/>
    </location>
</feature>
<dbReference type="GO" id="GO:0042761">
    <property type="term" value="P:very long-chain fatty acid biosynthetic process"/>
    <property type="evidence" value="ECO:0007669"/>
    <property type="project" value="TreeGrafter"/>
</dbReference>
<dbReference type="AlphaFoldDB" id="A0A448YRX2"/>
<dbReference type="PANTHER" id="PTHR11157">
    <property type="entry name" value="FATTY ACID ACYL TRANSFERASE-RELATED"/>
    <property type="match status" value="1"/>
</dbReference>
<keyword evidence="4 10" id="KW-0812">Transmembrane</keyword>
<comment type="subcellular location">
    <subcellularLocation>
        <location evidence="1">Membrane</location>
        <topology evidence="1">Multi-pass membrane protein</topology>
    </subcellularLocation>
</comment>
<evidence type="ECO:0000256" key="2">
    <source>
        <dbReference type="ARBA" id="ARBA00022516"/>
    </source>
</evidence>
<protein>
    <recommendedName>
        <fullName evidence="10">Elongation of fatty acids protein</fullName>
        <ecNumber evidence="10">2.3.1.-</ecNumber>
    </recommendedName>
</protein>
<evidence type="ECO:0000256" key="8">
    <source>
        <dbReference type="ARBA" id="ARBA00023136"/>
    </source>
</evidence>